<sequence>MNKFMNLLIVLKRNLKKIIIISLFFIIIVIFIYQNIHRPKTPSSFLELESEKKILSSEEFETKQHSTEIIQPQIQTTSIKLEKIKNYIFTDTDNPSLLPVDLSSREKEEISEMKNNWKFYCNLLNKKKIFINECQNKCHRYQSQIISIQSKIQSLNPQLLTLEKQRDEKENNIKNLQYQLCEISPIHAKSFQQIYNIKIDNFKTPNTIEETDLKEKIKILQNEVNQIISQIKKIKFDITDLESKQQTYQNMLFNTEKLKTSLEQRYKDSESKYKRPIIFQLNSLCTSPISLKE</sequence>
<keyword evidence="1" id="KW-1133">Transmembrane helix</keyword>
<evidence type="ECO:0008006" key="4">
    <source>
        <dbReference type="Google" id="ProtNLM"/>
    </source>
</evidence>
<comment type="caution">
    <text evidence="2">The sequence shown here is derived from an EMBL/GenBank/DDBJ whole genome shotgun (WGS) entry which is preliminary data.</text>
</comment>
<dbReference type="EMBL" id="JAOSIQ010000042">
    <property type="protein sequence ID" value="MDO8064319.1"/>
    <property type="molecule type" value="Genomic_DNA"/>
</dbReference>
<gene>
    <name evidence="2" type="ORF">OC701_02520</name>
</gene>
<accession>A0ABT9D8B3</accession>
<name>A0ABT9D8B3_9MOLU</name>
<organism evidence="2 3">
    <name type="scientific">Candidatus Phytoplasma bonamiae</name>
    <dbReference type="NCBI Taxonomy" id="2982626"/>
    <lineage>
        <taxon>Bacteria</taxon>
        <taxon>Bacillati</taxon>
        <taxon>Mycoplasmatota</taxon>
        <taxon>Mollicutes</taxon>
        <taxon>Acholeplasmatales</taxon>
        <taxon>Acholeplasmataceae</taxon>
        <taxon>Candidatus Phytoplasma</taxon>
        <taxon>16SrII (Peanut WB group)</taxon>
    </lineage>
</organism>
<keyword evidence="3" id="KW-1185">Reference proteome</keyword>
<keyword evidence="1" id="KW-0472">Membrane</keyword>
<evidence type="ECO:0000313" key="2">
    <source>
        <dbReference type="EMBL" id="MDO8064319.1"/>
    </source>
</evidence>
<evidence type="ECO:0000313" key="3">
    <source>
        <dbReference type="Proteomes" id="UP001170683"/>
    </source>
</evidence>
<reference evidence="2 3" key="1">
    <citation type="journal article" date="2023" name="Int. J. Syst. Evol. Microbiol.">
        <title>The observation of taxonomic boundaries for the 16SrII and 16SrXXV phytoplasmas using genome-based delimitation.</title>
        <authorList>
            <person name="Rodrigues Jardim B."/>
            <person name="Tran-Nguyen L.T.T."/>
            <person name="Gambley C."/>
            <person name="Al-Sadi A.M."/>
            <person name="Al-Subhi A.M."/>
            <person name="Foissac X."/>
            <person name="Salar P."/>
            <person name="Cai H."/>
            <person name="Yang J.Y."/>
            <person name="Davis R."/>
            <person name="Jones L."/>
            <person name="Rodoni B."/>
            <person name="Constable F.E."/>
        </authorList>
    </citation>
    <scope>NUCLEOTIDE SEQUENCE [LARGE SCALE GENOMIC DNA]</scope>
    <source>
        <strain evidence="2">BAWM-225</strain>
    </source>
</reference>
<keyword evidence="1" id="KW-0812">Transmembrane</keyword>
<proteinExistence type="predicted"/>
<evidence type="ECO:0000256" key="1">
    <source>
        <dbReference type="SAM" id="Phobius"/>
    </source>
</evidence>
<feature type="transmembrane region" description="Helical" evidence="1">
    <location>
        <begin position="18"/>
        <end position="36"/>
    </location>
</feature>
<protein>
    <recommendedName>
        <fullName evidence="4">Effector</fullName>
    </recommendedName>
</protein>
<dbReference type="Proteomes" id="UP001170683">
    <property type="component" value="Unassembled WGS sequence"/>
</dbReference>
<dbReference type="RefSeq" id="WP_304514509.1">
    <property type="nucleotide sequence ID" value="NZ_JAOSIQ010000042.1"/>
</dbReference>